<evidence type="ECO:0000259" key="1">
    <source>
        <dbReference type="SMART" id="SM00329"/>
    </source>
</evidence>
<gene>
    <name evidence="2" type="ORF">ASIM_LOCUS18262</name>
</gene>
<dbReference type="SMART" id="SM00329">
    <property type="entry name" value="BPI2"/>
    <property type="match status" value="1"/>
</dbReference>
<reference evidence="2 3" key="2">
    <citation type="submission" date="2018-11" db="EMBL/GenBank/DDBJ databases">
        <authorList>
            <consortium name="Pathogen Informatics"/>
        </authorList>
    </citation>
    <scope>NUCLEOTIDE SEQUENCE [LARGE SCALE GENOMIC DNA]</scope>
</reference>
<dbReference type="PANTHER" id="PTHR10504">
    <property type="entry name" value="BACTERICIDAL PERMEABILITY-INCREASING BPI PROTEIN-RELATED"/>
    <property type="match status" value="1"/>
</dbReference>
<protein>
    <submittedName>
        <fullName evidence="4">BPI2 domain-containing protein</fullName>
    </submittedName>
</protein>
<dbReference type="GO" id="GO:0008289">
    <property type="term" value="F:lipid binding"/>
    <property type="evidence" value="ECO:0007669"/>
    <property type="project" value="InterPro"/>
</dbReference>
<evidence type="ECO:0000313" key="2">
    <source>
        <dbReference type="EMBL" id="VDK64023.1"/>
    </source>
</evidence>
<evidence type="ECO:0000313" key="3">
    <source>
        <dbReference type="Proteomes" id="UP000267096"/>
    </source>
</evidence>
<feature type="domain" description="Lipid-binding serum glycoprotein C-terminal" evidence="1">
    <location>
        <begin position="105"/>
        <end position="307"/>
    </location>
</feature>
<dbReference type="Pfam" id="PF02886">
    <property type="entry name" value="LBP_BPI_CETP_C"/>
    <property type="match status" value="1"/>
</dbReference>
<reference evidence="4" key="1">
    <citation type="submission" date="2017-02" db="UniProtKB">
        <authorList>
            <consortium name="WormBaseParasite"/>
        </authorList>
    </citation>
    <scope>IDENTIFICATION</scope>
</reference>
<dbReference type="AlphaFoldDB" id="A0A0M3KD14"/>
<dbReference type="Proteomes" id="UP000267096">
    <property type="component" value="Unassembled WGS sequence"/>
</dbReference>
<dbReference type="EMBL" id="UYRR01035244">
    <property type="protein sequence ID" value="VDK64023.1"/>
    <property type="molecule type" value="Genomic_DNA"/>
</dbReference>
<dbReference type="OrthoDB" id="10255543at2759"/>
<dbReference type="PANTHER" id="PTHR10504:SF134">
    <property type="entry name" value="BPI2 DOMAIN-CONTAINING PROTEIN"/>
    <property type="match status" value="1"/>
</dbReference>
<proteinExistence type="predicted"/>
<dbReference type="Gene3D" id="3.15.20.10">
    <property type="entry name" value="Bactericidal permeability-increasing protein, domain 2"/>
    <property type="match status" value="1"/>
</dbReference>
<dbReference type="WBParaSite" id="ASIM_0001886601-mRNA-1">
    <property type="protein sequence ID" value="ASIM_0001886601-mRNA-1"/>
    <property type="gene ID" value="ASIM_0001886601"/>
</dbReference>
<accession>A0A0M3KD14</accession>
<dbReference type="InterPro" id="IPR001124">
    <property type="entry name" value="Lipid-bd_serum_glycop_C"/>
</dbReference>
<sequence length="326" mass="36162">MPIGKHKRKRAYSEQNVTLLAAASSISQKPPVPTAVPVTISTESQHGSTFNIEKLSPLMLSLSVLDTSATYDKFFIGVNGDVFLNEHTPVKNPYIRPESLKFVTPSKGKSLELLLSEYTINTLLLNAHNVGATVLRVGSQTPVFGKLLRTTCTLDEVCLSDSIPEAGEKYPDRQLEIIIRTTKAPNVRLIADTAMITVEGRSLFYLEGTTQKIGTIPFETTISFNLRTQRNKIHGSVSVVSIEFHKDVDFFEVPVDSLSGLRDATKGAFENMFNKKLNNGTKIEMNDVSSIRNPSVAIVNKALLIQTDYDLRKHFNMNPLRNHNLS</sequence>
<keyword evidence="3" id="KW-1185">Reference proteome</keyword>
<dbReference type="InterPro" id="IPR017943">
    <property type="entry name" value="Bactericidal_perm-incr_a/b_dom"/>
</dbReference>
<evidence type="ECO:0000313" key="4">
    <source>
        <dbReference type="WBParaSite" id="ASIM_0001886601-mRNA-1"/>
    </source>
</evidence>
<organism evidence="4">
    <name type="scientific">Anisakis simplex</name>
    <name type="common">Herring worm</name>
    <dbReference type="NCBI Taxonomy" id="6269"/>
    <lineage>
        <taxon>Eukaryota</taxon>
        <taxon>Metazoa</taxon>
        <taxon>Ecdysozoa</taxon>
        <taxon>Nematoda</taxon>
        <taxon>Chromadorea</taxon>
        <taxon>Rhabditida</taxon>
        <taxon>Spirurina</taxon>
        <taxon>Ascaridomorpha</taxon>
        <taxon>Ascaridoidea</taxon>
        <taxon>Anisakidae</taxon>
        <taxon>Anisakis</taxon>
        <taxon>Anisakis simplex complex</taxon>
    </lineage>
</organism>
<name>A0A0M3KD14_ANISI</name>
<dbReference type="GO" id="GO:0005615">
    <property type="term" value="C:extracellular space"/>
    <property type="evidence" value="ECO:0007669"/>
    <property type="project" value="TreeGrafter"/>
</dbReference>
<dbReference type="SUPFAM" id="SSF55394">
    <property type="entry name" value="Bactericidal permeability-increasing protein, BPI"/>
    <property type="match status" value="1"/>
</dbReference>
<dbReference type="InterPro" id="IPR032942">
    <property type="entry name" value="BPI/LBP/Plunc"/>
</dbReference>